<dbReference type="Pfam" id="PF02153">
    <property type="entry name" value="PDH_N"/>
    <property type="match status" value="1"/>
</dbReference>
<evidence type="ECO:0000259" key="4">
    <source>
        <dbReference type="PROSITE" id="PS51176"/>
    </source>
</evidence>
<dbReference type="EMBL" id="JACRTL010000001">
    <property type="protein sequence ID" value="MBC8609743.1"/>
    <property type="molecule type" value="Genomic_DNA"/>
</dbReference>
<dbReference type="AlphaFoldDB" id="A0A8J6P9X9"/>
<reference evidence="5" key="1">
    <citation type="submission" date="2020-08" db="EMBL/GenBank/DDBJ databases">
        <title>Genome public.</title>
        <authorList>
            <person name="Liu C."/>
            <person name="Sun Q."/>
        </authorList>
    </citation>
    <scope>NUCLEOTIDE SEQUENCE</scope>
    <source>
        <strain evidence="5">NSJ-15</strain>
    </source>
</reference>
<dbReference type="Gene3D" id="3.40.50.720">
    <property type="entry name" value="NAD(P)-binding Rossmann-like Domain"/>
    <property type="match status" value="1"/>
</dbReference>
<dbReference type="InterPro" id="IPR050812">
    <property type="entry name" value="Preph/Arog_dehydrog"/>
</dbReference>
<dbReference type="InterPro" id="IPR046826">
    <property type="entry name" value="PDH_N"/>
</dbReference>
<dbReference type="InterPro" id="IPR036291">
    <property type="entry name" value="NAD(P)-bd_dom_sf"/>
</dbReference>
<proteinExistence type="inferred from homology"/>
<name>A0A8J6P9X9_9FIRM</name>
<dbReference type="Gene3D" id="1.10.3660.10">
    <property type="entry name" value="6-phosphogluconate dehydrogenase C-terminal like domain"/>
    <property type="match status" value="1"/>
</dbReference>
<keyword evidence="6" id="KW-1185">Reference proteome</keyword>
<organism evidence="5 6">
    <name type="scientific">Massiliimalia timonensis</name>
    <dbReference type="NCBI Taxonomy" id="1987501"/>
    <lineage>
        <taxon>Bacteria</taxon>
        <taxon>Bacillati</taxon>
        <taxon>Bacillota</taxon>
        <taxon>Clostridia</taxon>
        <taxon>Eubacteriales</taxon>
        <taxon>Oscillospiraceae</taxon>
        <taxon>Massiliimalia</taxon>
    </lineage>
</organism>
<dbReference type="RefSeq" id="WP_187536150.1">
    <property type="nucleotide sequence ID" value="NZ_JACRTL010000001.1"/>
</dbReference>
<dbReference type="Proteomes" id="UP000632659">
    <property type="component" value="Unassembled WGS sequence"/>
</dbReference>
<dbReference type="GO" id="GO:0006571">
    <property type="term" value="P:tyrosine biosynthetic process"/>
    <property type="evidence" value="ECO:0007669"/>
    <property type="project" value="InterPro"/>
</dbReference>
<keyword evidence="2" id="KW-0560">Oxidoreductase</keyword>
<protein>
    <submittedName>
        <fullName evidence="5">Prephenate dehydrogenase/arogenate dehydrogenase family protein</fullName>
    </submittedName>
</protein>
<dbReference type="SUPFAM" id="SSF51735">
    <property type="entry name" value="NAD(P)-binding Rossmann-fold domains"/>
    <property type="match status" value="1"/>
</dbReference>
<evidence type="ECO:0000256" key="3">
    <source>
        <dbReference type="ARBA" id="ARBA00029440"/>
    </source>
</evidence>
<dbReference type="FunFam" id="3.40.50.720:FF:000208">
    <property type="entry name" value="Prephenate dehydrogenase"/>
    <property type="match status" value="1"/>
</dbReference>
<dbReference type="InterPro" id="IPR046825">
    <property type="entry name" value="PDH_C"/>
</dbReference>
<evidence type="ECO:0000313" key="6">
    <source>
        <dbReference type="Proteomes" id="UP000632659"/>
    </source>
</evidence>
<dbReference type="GO" id="GO:0070403">
    <property type="term" value="F:NAD+ binding"/>
    <property type="evidence" value="ECO:0007669"/>
    <property type="project" value="InterPro"/>
</dbReference>
<evidence type="ECO:0000256" key="2">
    <source>
        <dbReference type="ARBA" id="ARBA00023002"/>
    </source>
</evidence>
<gene>
    <name evidence="5" type="ORF">H8702_01230</name>
</gene>
<comment type="similarity">
    <text evidence="1">Belongs to the prephenate/arogenate dehydrogenase family.</text>
</comment>
<comment type="pathway">
    <text evidence="3">Amino-acid biosynthesis.</text>
</comment>
<dbReference type="PROSITE" id="PS51176">
    <property type="entry name" value="PDH_ADH"/>
    <property type="match status" value="1"/>
</dbReference>
<dbReference type="InterPro" id="IPR003099">
    <property type="entry name" value="Prephen_DH"/>
</dbReference>
<dbReference type="Pfam" id="PF20463">
    <property type="entry name" value="PDH_C"/>
    <property type="match status" value="1"/>
</dbReference>
<evidence type="ECO:0000256" key="1">
    <source>
        <dbReference type="ARBA" id="ARBA00007964"/>
    </source>
</evidence>
<dbReference type="InterPro" id="IPR008927">
    <property type="entry name" value="6-PGluconate_DH-like_C_sf"/>
</dbReference>
<dbReference type="GO" id="GO:0004665">
    <property type="term" value="F:prephenate dehydrogenase (NADP+) activity"/>
    <property type="evidence" value="ECO:0007669"/>
    <property type="project" value="InterPro"/>
</dbReference>
<evidence type="ECO:0000313" key="5">
    <source>
        <dbReference type="EMBL" id="MBC8609743.1"/>
    </source>
</evidence>
<comment type="caution">
    <text evidence="5">The sequence shown here is derived from an EMBL/GenBank/DDBJ whole genome shotgun (WGS) entry which is preliminary data.</text>
</comment>
<dbReference type="GO" id="GO:0008977">
    <property type="term" value="F:prephenate dehydrogenase (NAD+) activity"/>
    <property type="evidence" value="ECO:0007669"/>
    <property type="project" value="InterPro"/>
</dbReference>
<sequence length="280" mass="31435">MNIAVIGLGLIGGSFCKTIKRYTKHLCMGYDLYPEVTEQALKEGAIDRCISPQELQQADFIIVSLHPTQTVAFLQEHAKYIAPGTIVIDTCGVKESILDGVEAHLCEHRIKFVGCHPMAGREFSGFSYALDNLFDHASFIITPTAQTDPVAVEQVQAFAQELHFAKVVLSTPDEHDRVIAFTSQLAHVVSNAYVKSPVLGYQSGFSAGSFLDLTRVAKLNESMWTELFLMNRPSLLIELENLIRHLNEYQQALEQNDRERLKTLLRDGRILKEESLKRDQ</sequence>
<feature type="domain" description="Prephenate/arogenate dehydrogenase" evidence="4">
    <location>
        <begin position="1"/>
        <end position="280"/>
    </location>
</feature>
<dbReference type="SUPFAM" id="SSF48179">
    <property type="entry name" value="6-phosphogluconate dehydrogenase C-terminal domain-like"/>
    <property type="match status" value="1"/>
</dbReference>
<dbReference type="PANTHER" id="PTHR21363:SF0">
    <property type="entry name" value="PREPHENATE DEHYDROGENASE [NADP(+)]"/>
    <property type="match status" value="1"/>
</dbReference>
<dbReference type="PANTHER" id="PTHR21363">
    <property type="entry name" value="PREPHENATE DEHYDROGENASE"/>
    <property type="match status" value="1"/>
</dbReference>
<accession>A0A8J6P9X9</accession>